<keyword evidence="4" id="KW-1185">Reference proteome</keyword>
<proteinExistence type="predicted"/>
<gene>
    <name evidence="3" type="ORF">CKO28_10190</name>
</gene>
<sequence length="347" mass="36708">MVRGSIGIAATRCHGPDERSDRALSIPGRALTITNSDAAAVFGDIPALSDYLTRRTIFVRRRVWRLYSGRPGARRHPIFLVTEQAVGCLARLLKGTAGIASRAHRIQNRKDPMPNYSKSAFAVALTATLALSSPALAGFIDFEAAPSLGLSDNDAVIGAYQPSQGVTFSGAVLEQIDENRPDGFLNDQLGERDAATGSPTPGLGTYFLRTRTDFSDRNPGDTFLSISYDNAETAASGEIWDIDGNTAQGSEQWTVVFSLSGTQVATLQSPEGTTNGAGSLDGLPWLFAYSGAAFDQIDFVFAGTKTTGIGLAFDNFRTDTVPVPATLGLLGLGLAGLGLAARRRKTA</sequence>
<evidence type="ECO:0000313" key="4">
    <source>
        <dbReference type="Proteomes" id="UP001296873"/>
    </source>
</evidence>
<dbReference type="Proteomes" id="UP001296873">
    <property type="component" value="Unassembled WGS sequence"/>
</dbReference>
<dbReference type="Pfam" id="PF07589">
    <property type="entry name" value="PEP-CTERM"/>
    <property type="match status" value="1"/>
</dbReference>
<reference evidence="3 4" key="1">
    <citation type="journal article" date="2020" name="Microorganisms">
        <title>Osmotic Adaptation and Compatible Solute Biosynthesis of Phototrophic Bacteria as Revealed from Genome Analyses.</title>
        <authorList>
            <person name="Imhoff J.F."/>
            <person name="Rahn T."/>
            <person name="Kunzel S."/>
            <person name="Keller A."/>
            <person name="Neulinger S.C."/>
        </authorList>
    </citation>
    <scope>NUCLEOTIDE SEQUENCE [LARGE SCALE GENOMIC DNA]</scope>
    <source>
        <strain evidence="3 4">DSM 9895</strain>
    </source>
</reference>
<accession>A0ABS1DEU6</accession>
<evidence type="ECO:0000313" key="3">
    <source>
        <dbReference type="EMBL" id="MBK1668404.1"/>
    </source>
</evidence>
<feature type="transmembrane region" description="Helical" evidence="1">
    <location>
        <begin position="321"/>
        <end position="341"/>
    </location>
</feature>
<dbReference type="InterPro" id="IPR013424">
    <property type="entry name" value="Ice-binding_C"/>
</dbReference>
<dbReference type="EMBL" id="NRRL01000022">
    <property type="protein sequence ID" value="MBK1668404.1"/>
    <property type="molecule type" value="Genomic_DNA"/>
</dbReference>
<evidence type="ECO:0000259" key="2">
    <source>
        <dbReference type="Pfam" id="PF07589"/>
    </source>
</evidence>
<keyword evidence="1" id="KW-0812">Transmembrane</keyword>
<comment type="caution">
    <text evidence="3">The sequence shown here is derived from an EMBL/GenBank/DDBJ whole genome shotgun (WGS) entry which is preliminary data.</text>
</comment>
<name>A0ABS1DEU6_9PROT</name>
<organism evidence="3 4">
    <name type="scientific">Rhodovibrio sodomensis</name>
    <dbReference type="NCBI Taxonomy" id="1088"/>
    <lineage>
        <taxon>Bacteria</taxon>
        <taxon>Pseudomonadati</taxon>
        <taxon>Pseudomonadota</taxon>
        <taxon>Alphaproteobacteria</taxon>
        <taxon>Rhodospirillales</taxon>
        <taxon>Rhodovibrionaceae</taxon>
        <taxon>Rhodovibrio</taxon>
    </lineage>
</organism>
<protein>
    <recommendedName>
        <fullName evidence="2">Ice-binding protein C-terminal domain-containing protein</fullName>
    </recommendedName>
</protein>
<dbReference type="NCBIfam" id="TIGR02595">
    <property type="entry name" value="PEP_CTERM"/>
    <property type="match status" value="1"/>
</dbReference>
<keyword evidence="1" id="KW-0472">Membrane</keyword>
<keyword evidence="1" id="KW-1133">Transmembrane helix</keyword>
<feature type="domain" description="Ice-binding protein C-terminal" evidence="2">
    <location>
        <begin position="320"/>
        <end position="344"/>
    </location>
</feature>
<evidence type="ECO:0000256" key="1">
    <source>
        <dbReference type="SAM" id="Phobius"/>
    </source>
</evidence>